<protein>
    <submittedName>
        <fullName evidence="3">Putative Rossmann fold nucleotide-binding protein involved in DNA uptake</fullName>
    </submittedName>
</protein>
<comment type="similarity">
    <text evidence="1">Belongs to the DprA/Smf family.</text>
</comment>
<dbReference type="KEGG" id="sgp:SpiGrapes_1627"/>
<keyword evidence="4" id="KW-1185">Reference proteome</keyword>
<organism evidence="3 4">
    <name type="scientific">Sphaerochaeta pleomorpha (strain ATCC BAA-1885 / DSM 22778 / Grapes)</name>
    <dbReference type="NCBI Taxonomy" id="158190"/>
    <lineage>
        <taxon>Bacteria</taxon>
        <taxon>Pseudomonadati</taxon>
        <taxon>Spirochaetota</taxon>
        <taxon>Spirochaetia</taxon>
        <taxon>Spirochaetales</taxon>
        <taxon>Sphaerochaetaceae</taxon>
        <taxon>Sphaerochaeta</taxon>
    </lineage>
</organism>
<dbReference type="Gene3D" id="3.40.50.450">
    <property type="match status" value="1"/>
</dbReference>
<dbReference type="PANTHER" id="PTHR43022:SF1">
    <property type="entry name" value="PROTEIN SMF"/>
    <property type="match status" value="1"/>
</dbReference>
<dbReference type="STRING" id="158190.SpiGrapes_1627"/>
<dbReference type="HOGENOM" id="CLU_1155801_0_0_12"/>
<dbReference type="SUPFAM" id="SSF102405">
    <property type="entry name" value="MCP/YpsA-like"/>
    <property type="match status" value="1"/>
</dbReference>
<evidence type="ECO:0000313" key="3">
    <source>
        <dbReference type="EMBL" id="AEV29434.1"/>
    </source>
</evidence>
<gene>
    <name evidence="3" type="ordered locus">SpiGrapes_1627</name>
</gene>
<dbReference type="InterPro" id="IPR003488">
    <property type="entry name" value="DprA"/>
</dbReference>
<dbReference type="EMBL" id="CP003155">
    <property type="protein sequence ID" value="AEV29434.1"/>
    <property type="molecule type" value="Genomic_DNA"/>
</dbReference>
<dbReference type="InterPro" id="IPR057666">
    <property type="entry name" value="DrpA_SLOG"/>
</dbReference>
<proteinExistence type="inferred from homology"/>
<evidence type="ECO:0000256" key="1">
    <source>
        <dbReference type="ARBA" id="ARBA00006525"/>
    </source>
</evidence>
<sequence length="373" mass="40020">MSDTIVYWVWLNELAGLSLKAKRKLLAAYGNPKEIFQATLDGVREVLDKGFPSSLSASSVAESPKELAFVTVWAGRNLKTAETILTDNEKHAIQVLPASDQHYSPICTADLQAPLVLYYRGTLSAPSAPVFGVIGSRSCTPYGEMVTKAAVADLVEKGNIIASGLSFGIDALAHKTTLEHQGVTYAFLPCGLHKAQPASHTALMEQIADAGAMITPYAFGKEALPFRFIGRNAVLSSWCSHLLVIEARIESGSMNTARTALAKGKRVLAVPNSLFEPKSCGTNYLLSVGAVAYVNDRLSDRDRTQRPLASEPSVCPGEGAIVEALRQQALTTSEIAVLVNDTNLSVMECLADLELAEKVVFRSDGKWHLAGSL</sequence>
<accession>G8QWD6</accession>
<dbReference type="eggNOG" id="COG0758">
    <property type="taxonomic scope" value="Bacteria"/>
</dbReference>
<dbReference type="AlphaFoldDB" id="G8QWD6"/>
<evidence type="ECO:0000313" key="4">
    <source>
        <dbReference type="Proteomes" id="UP000005632"/>
    </source>
</evidence>
<dbReference type="GO" id="GO:0009294">
    <property type="term" value="P:DNA-mediated transformation"/>
    <property type="evidence" value="ECO:0007669"/>
    <property type="project" value="InterPro"/>
</dbReference>
<evidence type="ECO:0000259" key="2">
    <source>
        <dbReference type="Pfam" id="PF02481"/>
    </source>
</evidence>
<name>G8QWD6_SPHPG</name>
<dbReference type="Pfam" id="PF02481">
    <property type="entry name" value="DNA_processg_A"/>
    <property type="match status" value="1"/>
</dbReference>
<reference evidence="3 4" key="1">
    <citation type="submission" date="2011-11" db="EMBL/GenBank/DDBJ databases">
        <title>Complete sequence of Spirochaeta sp. grapes.</title>
        <authorList>
            <consortium name="US DOE Joint Genome Institute"/>
            <person name="Lucas S."/>
            <person name="Han J."/>
            <person name="Lapidus A."/>
            <person name="Cheng J.-F."/>
            <person name="Goodwin L."/>
            <person name="Pitluck S."/>
            <person name="Peters L."/>
            <person name="Ovchinnikova G."/>
            <person name="Munk A.C."/>
            <person name="Detter J.C."/>
            <person name="Han C."/>
            <person name="Tapia R."/>
            <person name="Land M."/>
            <person name="Hauser L."/>
            <person name="Kyrpides N."/>
            <person name="Ivanova N."/>
            <person name="Pagani I."/>
            <person name="Ritalahtilisa K."/>
            <person name="Loeffler F."/>
            <person name="Woyke T."/>
        </authorList>
    </citation>
    <scope>NUCLEOTIDE SEQUENCE [LARGE SCALE GENOMIC DNA]</scope>
    <source>
        <strain evidence="4">ATCC BAA-1885 / DSM 22778 / Grapes</strain>
    </source>
</reference>
<feature type="domain" description="Smf/DprA SLOG" evidence="2">
    <location>
        <begin position="96"/>
        <end position="293"/>
    </location>
</feature>
<dbReference type="PANTHER" id="PTHR43022">
    <property type="entry name" value="PROTEIN SMF"/>
    <property type="match status" value="1"/>
</dbReference>
<dbReference type="Proteomes" id="UP000005632">
    <property type="component" value="Chromosome"/>
</dbReference>